<name>A0A844FKF3_9FIRM</name>
<organism evidence="3 4">
    <name type="scientific">Anaerosalibacter bizertensis</name>
    <dbReference type="NCBI Taxonomy" id="932217"/>
    <lineage>
        <taxon>Bacteria</taxon>
        <taxon>Bacillati</taxon>
        <taxon>Bacillota</taxon>
        <taxon>Tissierellia</taxon>
        <taxon>Tissierellales</taxon>
        <taxon>Sporanaerobacteraceae</taxon>
        <taxon>Anaerosalibacter</taxon>
    </lineage>
</organism>
<protein>
    <submittedName>
        <fullName evidence="3">ISNCY family transposase</fullName>
    </submittedName>
</protein>
<comment type="caution">
    <text evidence="3">The sequence shown here is derived from an EMBL/GenBank/DDBJ whole genome shotgun (WGS) entry which is preliminary data.</text>
</comment>
<dbReference type="NCBIfam" id="NF033594">
    <property type="entry name" value="transpos_ISNCY_2"/>
    <property type="match status" value="1"/>
</dbReference>
<evidence type="ECO:0000313" key="3">
    <source>
        <dbReference type="EMBL" id="MSS44469.1"/>
    </source>
</evidence>
<reference evidence="3 4" key="1">
    <citation type="submission" date="2019-08" db="EMBL/GenBank/DDBJ databases">
        <title>In-depth cultivation of the pig gut microbiome towards novel bacterial diversity and tailored functional studies.</title>
        <authorList>
            <person name="Wylensek D."/>
            <person name="Hitch T.C.A."/>
            <person name="Clavel T."/>
        </authorList>
    </citation>
    <scope>NUCLEOTIDE SEQUENCE [LARGE SCALE GENOMIC DNA]</scope>
    <source>
        <strain evidence="3 4">Med78-601-WT-4W-RMD-3</strain>
    </source>
</reference>
<dbReference type="GO" id="GO:0003676">
    <property type="term" value="F:nucleic acid binding"/>
    <property type="evidence" value="ECO:0007669"/>
    <property type="project" value="InterPro"/>
</dbReference>
<evidence type="ECO:0000256" key="1">
    <source>
        <dbReference type="SAM" id="MobiDB-lite"/>
    </source>
</evidence>
<dbReference type="PANTHER" id="PTHR35004:SF7">
    <property type="entry name" value="INTEGRASE PROTEIN"/>
    <property type="match status" value="1"/>
</dbReference>
<dbReference type="InterPro" id="IPR047797">
    <property type="entry name" value="ISNCY_transpos"/>
</dbReference>
<feature type="compositionally biased region" description="Basic and acidic residues" evidence="1">
    <location>
        <begin position="421"/>
        <end position="433"/>
    </location>
</feature>
<dbReference type="SUPFAM" id="SSF53098">
    <property type="entry name" value="Ribonuclease H-like"/>
    <property type="match status" value="1"/>
</dbReference>
<dbReference type="Proteomes" id="UP000462760">
    <property type="component" value="Unassembled WGS sequence"/>
</dbReference>
<dbReference type="Gene3D" id="3.30.420.10">
    <property type="entry name" value="Ribonuclease H-like superfamily/Ribonuclease H"/>
    <property type="match status" value="1"/>
</dbReference>
<dbReference type="InterPro" id="IPR036397">
    <property type="entry name" value="RNaseH_sf"/>
</dbReference>
<dbReference type="SUPFAM" id="SSF46689">
    <property type="entry name" value="Homeodomain-like"/>
    <property type="match status" value="1"/>
</dbReference>
<evidence type="ECO:0000259" key="2">
    <source>
        <dbReference type="PROSITE" id="PS50994"/>
    </source>
</evidence>
<dbReference type="PROSITE" id="PS50994">
    <property type="entry name" value="INTEGRASE"/>
    <property type="match status" value="1"/>
</dbReference>
<dbReference type="AlphaFoldDB" id="A0A844FKF3"/>
<sequence length="465" mass="54153">MKIRKVDLNMKEQEKYETIKKLVETNGNKKRAALKLGCTQRHINRMIKGYVDEGKDFFVHGNKGRKPKHTLNDETKKLILNLYNTKYYDANFEHYSELLEEYEGIKISPSAVRSILMAEQILSPMAHRSTKKRIKKQLLKQKNNTSSKKEIEKIEDKILEIEDAHPRRPRCANFGELIQMDASLHEWFGGINTQLHIAIDDATGAIVGAYFDLQETLNGYYNVLSQILKIYGIPYMFFTDRRTVFEYKQKKSPSIEEDTFTQFGYACKQLGIVIKTSSVPQAKGRVERIFKTLQSRLILELRLNGITTIEQANIFLNSYIKKYNAKFALSINNIKSVFEKQPDDEKINLTLAILSSRKIDNGHCIKYENKYFRLLDPNGNPVYYYKGTSGMVIKAFNKELYFCVGETVYALEEIPSHERKSKNFDFDTPEEKPKKRYIPPMSHPWKQASFEKFMNKQAHRKELTA</sequence>
<dbReference type="EMBL" id="VULR01000038">
    <property type="protein sequence ID" value="MSS44469.1"/>
    <property type="molecule type" value="Genomic_DNA"/>
</dbReference>
<dbReference type="InterPro" id="IPR001584">
    <property type="entry name" value="Integrase_cat-core"/>
</dbReference>
<dbReference type="GO" id="GO:0015074">
    <property type="term" value="P:DNA integration"/>
    <property type="evidence" value="ECO:0007669"/>
    <property type="project" value="InterPro"/>
</dbReference>
<dbReference type="InterPro" id="IPR012337">
    <property type="entry name" value="RNaseH-like_sf"/>
</dbReference>
<feature type="region of interest" description="Disordered" evidence="1">
    <location>
        <begin position="421"/>
        <end position="442"/>
    </location>
</feature>
<proteinExistence type="predicted"/>
<accession>A0A844FKF3</accession>
<dbReference type="PANTHER" id="PTHR35004">
    <property type="entry name" value="TRANSPOSASE RV3428C-RELATED"/>
    <property type="match status" value="1"/>
</dbReference>
<feature type="domain" description="Integrase catalytic" evidence="2">
    <location>
        <begin position="165"/>
        <end position="350"/>
    </location>
</feature>
<evidence type="ECO:0000313" key="4">
    <source>
        <dbReference type="Proteomes" id="UP000462760"/>
    </source>
</evidence>
<gene>
    <name evidence="3" type="ORF">FYJ27_12380</name>
</gene>
<dbReference type="InterPro" id="IPR009057">
    <property type="entry name" value="Homeodomain-like_sf"/>
</dbReference>